<feature type="transmembrane region" description="Helical" evidence="9">
    <location>
        <begin position="33"/>
        <end position="52"/>
    </location>
</feature>
<dbReference type="GO" id="GO:0015031">
    <property type="term" value="P:protein transport"/>
    <property type="evidence" value="ECO:0007669"/>
    <property type="project" value="UniProtKB-KW"/>
</dbReference>
<evidence type="ECO:0000256" key="9">
    <source>
        <dbReference type="SAM" id="Phobius"/>
    </source>
</evidence>
<dbReference type="RefSeq" id="WP_145247247.1">
    <property type="nucleotide sequence ID" value="NZ_CP036278.1"/>
</dbReference>
<gene>
    <name evidence="10" type="ORF">Pan181_27160</name>
</gene>
<organism evidence="10 11">
    <name type="scientific">Aeoliella mucimassa</name>
    <dbReference type="NCBI Taxonomy" id="2527972"/>
    <lineage>
        <taxon>Bacteria</taxon>
        <taxon>Pseudomonadati</taxon>
        <taxon>Planctomycetota</taxon>
        <taxon>Planctomycetia</taxon>
        <taxon>Pirellulales</taxon>
        <taxon>Lacipirellulaceae</taxon>
        <taxon>Aeoliella</taxon>
    </lineage>
</organism>
<dbReference type="AlphaFoldDB" id="A0A518AP58"/>
<dbReference type="KEGG" id="amuc:Pan181_27160"/>
<evidence type="ECO:0000256" key="1">
    <source>
        <dbReference type="ARBA" id="ARBA00004162"/>
    </source>
</evidence>
<dbReference type="GO" id="GO:0005886">
    <property type="term" value="C:plasma membrane"/>
    <property type="evidence" value="ECO:0007669"/>
    <property type="project" value="UniProtKB-SubCell"/>
</dbReference>
<feature type="region of interest" description="Disordered" evidence="8">
    <location>
        <begin position="1"/>
        <end position="26"/>
    </location>
</feature>
<keyword evidence="5 9" id="KW-1133">Transmembrane helix</keyword>
<dbReference type="GO" id="GO:0022857">
    <property type="term" value="F:transmembrane transporter activity"/>
    <property type="evidence" value="ECO:0007669"/>
    <property type="project" value="InterPro"/>
</dbReference>
<evidence type="ECO:0000256" key="7">
    <source>
        <dbReference type="RuleBase" id="RU003879"/>
    </source>
</evidence>
<evidence type="ECO:0000256" key="8">
    <source>
        <dbReference type="SAM" id="MobiDB-lite"/>
    </source>
</evidence>
<dbReference type="Pfam" id="PF02472">
    <property type="entry name" value="ExbD"/>
    <property type="match status" value="1"/>
</dbReference>
<comment type="subcellular location">
    <subcellularLocation>
        <location evidence="1">Cell membrane</location>
        <topology evidence="1">Single-pass membrane protein</topology>
    </subcellularLocation>
    <subcellularLocation>
        <location evidence="7">Cell membrane</location>
        <topology evidence="7">Single-pass type II membrane protein</topology>
    </subcellularLocation>
</comment>
<dbReference type="OrthoDB" id="292474at2"/>
<evidence type="ECO:0000256" key="2">
    <source>
        <dbReference type="ARBA" id="ARBA00005811"/>
    </source>
</evidence>
<keyword evidence="7" id="KW-0653">Protein transport</keyword>
<evidence type="ECO:0000256" key="4">
    <source>
        <dbReference type="ARBA" id="ARBA00022692"/>
    </source>
</evidence>
<evidence type="ECO:0000256" key="3">
    <source>
        <dbReference type="ARBA" id="ARBA00022475"/>
    </source>
</evidence>
<accession>A0A518AP58</accession>
<dbReference type="EMBL" id="CP036278">
    <property type="protein sequence ID" value="QDU56507.1"/>
    <property type="molecule type" value="Genomic_DNA"/>
</dbReference>
<name>A0A518AP58_9BACT</name>
<evidence type="ECO:0000256" key="6">
    <source>
        <dbReference type="ARBA" id="ARBA00023136"/>
    </source>
</evidence>
<sequence length="167" mass="18266">MSTDLHDDDAAAEAFTPPAPKKRTDDELDMTPMVDVTFLLLIFFMVTAAFAIQKVLEVPPVNDDEVSAIPVDDIEKDSIVVKIDADNIFWISAPIWPDSEEKAITSIDMRAKVRQAKDGDSNGPGPTKMMVQAHEEAVYEKLVDAIDAGSAAEINEISVAVVEDEDF</sequence>
<proteinExistence type="inferred from homology"/>
<keyword evidence="3" id="KW-1003">Cell membrane</keyword>
<keyword evidence="11" id="KW-1185">Reference proteome</keyword>
<evidence type="ECO:0000313" key="11">
    <source>
        <dbReference type="Proteomes" id="UP000315750"/>
    </source>
</evidence>
<dbReference type="PANTHER" id="PTHR30558:SF3">
    <property type="entry name" value="BIOPOLYMER TRANSPORT PROTEIN EXBD-RELATED"/>
    <property type="match status" value="1"/>
</dbReference>
<keyword evidence="7" id="KW-0813">Transport</keyword>
<evidence type="ECO:0000313" key="10">
    <source>
        <dbReference type="EMBL" id="QDU56507.1"/>
    </source>
</evidence>
<protein>
    <submittedName>
        <fullName evidence="10">Biopolymer transport protein ExbD/TolR</fullName>
    </submittedName>
</protein>
<dbReference type="Proteomes" id="UP000315750">
    <property type="component" value="Chromosome"/>
</dbReference>
<dbReference type="InterPro" id="IPR003400">
    <property type="entry name" value="ExbD"/>
</dbReference>
<dbReference type="PANTHER" id="PTHR30558">
    <property type="entry name" value="EXBD MEMBRANE COMPONENT OF PMF-DRIVEN MACROMOLECULE IMPORT SYSTEM"/>
    <property type="match status" value="1"/>
</dbReference>
<keyword evidence="4 7" id="KW-0812">Transmembrane</keyword>
<reference evidence="10 11" key="1">
    <citation type="submission" date="2019-02" db="EMBL/GenBank/DDBJ databases">
        <title>Deep-cultivation of Planctomycetes and their phenomic and genomic characterization uncovers novel biology.</title>
        <authorList>
            <person name="Wiegand S."/>
            <person name="Jogler M."/>
            <person name="Boedeker C."/>
            <person name="Pinto D."/>
            <person name="Vollmers J."/>
            <person name="Rivas-Marin E."/>
            <person name="Kohn T."/>
            <person name="Peeters S.H."/>
            <person name="Heuer A."/>
            <person name="Rast P."/>
            <person name="Oberbeckmann S."/>
            <person name="Bunk B."/>
            <person name="Jeske O."/>
            <person name="Meyerdierks A."/>
            <person name="Storesund J.E."/>
            <person name="Kallscheuer N."/>
            <person name="Luecker S."/>
            <person name="Lage O.M."/>
            <person name="Pohl T."/>
            <person name="Merkel B.J."/>
            <person name="Hornburger P."/>
            <person name="Mueller R.-W."/>
            <person name="Bruemmer F."/>
            <person name="Labrenz M."/>
            <person name="Spormann A.M."/>
            <person name="Op den Camp H."/>
            <person name="Overmann J."/>
            <person name="Amann R."/>
            <person name="Jetten M.S.M."/>
            <person name="Mascher T."/>
            <person name="Medema M.H."/>
            <person name="Devos D.P."/>
            <person name="Kaster A.-K."/>
            <person name="Ovreas L."/>
            <person name="Rohde M."/>
            <person name="Galperin M.Y."/>
            <person name="Jogler C."/>
        </authorList>
    </citation>
    <scope>NUCLEOTIDE SEQUENCE [LARGE SCALE GENOMIC DNA]</scope>
    <source>
        <strain evidence="10 11">Pan181</strain>
    </source>
</reference>
<comment type="similarity">
    <text evidence="2 7">Belongs to the ExbD/TolR family.</text>
</comment>
<keyword evidence="6 9" id="KW-0472">Membrane</keyword>
<evidence type="ECO:0000256" key="5">
    <source>
        <dbReference type="ARBA" id="ARBA00022989"/>
    </source>
</evidence>